<proteinExistence type="predicted"/>
<dbReference type="GeneID" id="108565359"/>
<name>A0ABM1N0C1_NICVS</name>
<feature type="chain" id="PRO_5047275832" evidence="1">
    <location>
        <begin position="31"/>
        <end position="252"/>
    </location>
</feature>
<dbReference type="Gene3D" id="3.15.10.30">
    <property type="entry name" value="Haemolymph juvenile hormone binding protein"/>
    <property type="match status" value="1"/>
</dbReference>
<dbReference type="PANTHER" id="PTHR11008">
    <property type="entry name" value="PROTEIN TAKEOUT-LIKE PROTEIN"/>
    <property type="match status" value="1"/>
</dbReference>
<organism evidence="2 3">
    <name type="scientific">Nicrophorus vespilloides</name>
    <name type="common">Boreal carrion beetle</name>
    <dbReference type="NCBI Taxonomy" id="110193"/>
    <lineage>
        <taxon>Eukaryota</taxon>
        <taxon>Metazoa</taxon>
        <taxon>Ecdysozoa</taxon>
        <taxon>Arthropoda</taxon>
        <taxon>Hexapoda</taxon>
        <taxon>Insecta</taxon>
        <taxon>Pterygota</taxon>
        <taxon>Neoptera</taxon>
        <taxon>Endopterygota</taxon>
        <taxon>Coleoptera</taxon>
        <taxon>Polyphaga</taxon>
        <taxon>Staphyliniformia</taxon>
        <taxon>Silphidae</taxon>
        <taxon>Nicrophorinae</taxon>
        <taxon>Nicrophorus</taxon>
    </lineage>
</organism>
<dbReference type="InterPro" id="IPR010562">
    <property type="entry name" value="Haemolymph_juvenile_hormone-bd"/>
</dbReference>
<dbReference type="SMART" id="SM00700">
    <property type="entry name" value="JHBP"/>
    <property type="match status" value="1"/>
</dbReference>
<gene>
    <name evidence="3" type="primary">LOC108565359</name>
</gene>
<sequence length="252" mass="27819">MRFLRATCSISMCNISRLICLVALISSCYCAIPDYIHVCKSNDKKLAECIKNSVHSLKGVLATGIPELDVPPLEPLELDEIKLRSNGLSANITQLKVWGASNFEIKDLRANIPKNRFAFIVTLPKLNFAGRYEIDAKFVILNLLGEGPVSGNFTDYAFSAVLKGNRIQHDGQEFLKFDGMDLNITIGHSYIVLENLFNGNAALGKAANDAINDSNDILLNEIRPPLQRSLAAKFTDISNKITLKFSTAELFP</sequence>
<evidence type="ECO:0000313" key="2">
    <source>
        <dbReference type="Proteomes" id="UP000695000"/>
    </source>
</evidence>
<reference evidence="3" key="1">
    <citation type="submission" date="2025-08" db="UniProtKB">
        <authorList>
            <consortium name="RefSeq"/>
        </authorList>
    </citation>
    <scope>IDENTIFICATION</scope>
    <source>
        <tissue evidence="3">Whole Larva</tissue>
    </source>
</reference>
<dbReference type="PANTHER" id="PTHR11008:SF39">
    <property type="entry name" value="CIRCADIAN CLOCK-CONTROLLED PROTEIN-LIKE PROTEIN"/>
    <property type="match status" value="1"/>
</dbReference>
<feature type="signal peptide" evidence="1">
    <location>
        <begin position="1"/>
        <end position="30"/>
    </location>
</feature>
<accession>A0ABM1N0C1</accession>
<keyword evidence="1" id="KW-0732">Signal</keyword>
<dbReference type="InterPro" id="IPR038606">
    <property type="entry name" value="To_sf"/>
</dbReference>
<dbReference type="Pfam" id="PF06585">
    <property type="entry name" value="JHBP"/>
    <property type="match status" value="1"/>
</dbReference>
<evidence type="ECO:0000256" key="1">
    <source>
        <dbReference type="SAM" id="SignalP"/>
    </source>
</evidence>
<dbReference type="PROSITE" id="PS51257">
    <property type="entry name" value="PROKAR_LIPOPROTEIN"/>
    <property type="match status" value="1"/>
</dbReference>
<keyword evidence="2" id="KW-1185">Reference proteome</keyword>
<protein>
    <submittedName>
        <fullName evidence="3">Uncharacterized protein LOC108565359</fullName>
    </submittedName>
</protein>
<dbReference type="Proteomes" id="UP000695000">
    <property type="component" value="Unplaced"/>
</dbReference>
<evidence type="ECO:0000313" key="3">
    <source>
        <dbReference type="RefSeq" id="XP_017780271.1"/>
    </source>
</evidence>
<dbReference type="RefSeq" id="XP_017780271.1">
    <property type="nucleotide sequence ID" value="XM_017924782.1"/>
</dbReference>